<evidence type="ECO:0000256" key="5">
    <source>
        <dbReference type="ARBA" id="ARBA00023163"/>
    </source>
</evidence>
<feature type="domain" description="NusB/RsmB/TIM44" evidence="6">
    <location>
        <begin position="177"/>
        <end position="283"/>
    </location>
</feature>
<keyword evidence="3" id="KW-0694">RNA-binding</keyword>
<accession>A0A9D7STG5</accession>
<evidence type="ECO:0000256" key="4">
    <source>
        <dbReference type="ARBA" id="ARBA00023015"/>
    </source>
</evidence>
<dbReference type="PANTHER" id="PTHR11078:SF3">
    <property type="entry name" value="ANTITERMINATION NUSB DOMAIN-CONTAINING PROTEIN"/>
    <property type="match status" value="1"/>
</dbReference>
<dbReference type="InterPro" id="IPR011605">
    <property type="entry name" value="NusB_fam"/>
</dbReference>
<dbReference type="AlphaFoldDB" id="A0A9D7STG5"/>
<keyword evidence="2" id="KW-0889">Transcription antitermination</keyword>
<dbReference type="GO" id="GO:0003723">
    <property type="term" value="F:RNA binding"/>
    <property type="evidence" value="ECO:0007669"/>
    <property type="project" value="UniProtKB-KW"/>
</dbReference>
<sequence length="301" mass="35848">MQLLYSLDRDPGVTHKEILTRYDQAVDLAFESLLFNLYLMMEITHYAVVDRDTRHGKLRPDQDDLTWNAKLFENDLIQSLFTNKVLRKYFDDRAFRARLDPDMLLKMYNSFAKTPEYKKYIFSDVDEAGHREFLLNIYRDIRKNEIYEEIVDDQYPFWQEDKSLVIGAFKKIIKQLPEKNERFFDEYRPDDDTVIDFGRKLIGVTMEQNEELEKLIEPTLKNWDMERLAVLDVIIIKMALVEFLFFPTIPTKVTLDEYVDVSKEYSTPKSKDFVNGILDKLMKTLSEEQKIKKEGRGLLEE</sequence>
<dbReference type="SUPFAM" id="SSF48013">
    <property type="entry name" value="NusB-like"/>
    <property type="match status" value="1"/>
</dbReference>
<dbReference type="GO" id="GO:0005829">
    <property type="term" value="C:cytosol"/>
    <property type="evidence" value="ECO:0007669"/>
    <property type="project" value="TreeGrafter"/>
</dbReference>
<dbReference type="NCBIfam" id="TIGR01951">
    <property type="entry name" value="nusB"/>
    <property type="match status" value="1"/>
</dbReference>
<dbReference type="InterPro" id="IPR035926">
    <property type="entry name" value="NusB-like_sf"/>
</dbReference>
<dbReference type="Gene3D" id="1.10.940.10">
    <property type="entry name" value="NusB-like"/>
    <property type="match status" value="1"/>
</dbReference>
<proteinExistence type="inferred from homology"/>
<comment type="caution">
    <text evidence="7">The sequence shown here is derived from an EMBL/GenBank/DDBJ whole genome shotgun (WGS) entry which is preliminary data.</text>
</comment>
<evidence type="ECO:0000256" key="1">
    <source>
        <dbReference type="ARBA" id="ARBA00005952"/>
    </source>
</evidence>
<evidence type="ECO:0000256" key="3">
    <source>
        <dbReference type="ARBA" id="ARBA00022884"/>
    </source>
</evidence>
<gene>
    <name evidence="7" type="primary">nusB</name>
    <name evidence="7" type="ORF">IPP15_03670</name>
</gene>
<evidence type="ECO:0000313" key="8">
    <source>
        <dbReference type="Proteomes" id="UP000808337"/>
    </source>
</evidence>
<comment type="similarity">
    <text evidence="1">Belongs to the NusB family.</text>
</comment>
<dbReference type="GO" id="GO:0031564">
    <property type="term" value="P:transcription antitermination"/>
    <property type="evidence" value="ECO:0007669"/>
    <property type="project" value="UniProtKB-KW"/>
</dbReference>
<keyword evidence="5" id="KW-0804">Transcription</keyword>
<dbReference type="Proteomes" id="UP000808337">
    <property type="component" value="Unassembled WGS sequence"/>
</dbReference>
<evidence type="ECO:0000313" key="7">
    <source>
        <dbReference type="EMBL" id="MBK9981517.1"/>
    </source>
</evidence>
<dbReference type="EMBL" id="JADKGY010000001">
    <property type="protein sequence ID" value="MBK9981517.1"/>
    <property type="molecule type" value="Genomic_DNA"/>
</dbReference>
<dbReference type="PANTHER" id="PTHR11078">
    <property type="entry name" value="N UTILIZATION SUBSTANCE PROTEIN B-RELATED"/>
    <property type="match status" value="1"/>
</dbReference>
<evidence type="ECO:0000256" key="2">
    <source>
        <dbReference type="ARBA" id="ARBA00022814"/>
    </source>
</evidence>
<evidence type="ECO:0000259" key="6">
    <source>
        <dbReference type="Pfam" id="PF01029"/>
    </source>
</evidence>
<keyword evidence="4" id="KW-0805">Transcription regulation</keyword>
<dbReference type="InterPro" id="IPR006027">
    <property type="entry name" value="NusB_RsmB_TIM44"/>
</dbReference>
<name>A0A9D7STG5_9BACT</name>
<reference evidence="7 8" key="1">
    <citation type="submission" date="2020-10" db="EMBL/GenBank/DDBJ databases">
        <title>Connecting structure to function with the recovery of over 1000 high-quality activated sludge metagenome-assembled genomes encoding full-length rRNA genes using long-read sequencing.</title>
        <authorList>
            <person name="Singleton C.M."/>
            <person name="Petriglieri F."/>
            <person name="Kristensen J.M."/>
            <person name="Kirkegaard R.H."/>
            <person name="Michaelsen T.Y."/>
            <person name="Andersen M.H."/>
            <person name="Karst S.M."/>
            <person name="Dueholm M.S."/>
            <person name="Nielsen P.H."/>
            <person name="Albertsen M."/>
        </authorList>
    </citation>
    <scope>NUCLEOTIDE SEQUENCE [LARGE SCALE GENOMIC DNA]</scope>
    <source>
        <strain evidence="7">Ribe_18-Q3-R11-54_MAXAC.273</strain>
    </source>
</reference>
<dbReference type="GO" id="GO:0006353">
    <property type="term" value="P:DNA-templated transcription termination"/>
    <property type="evidence" value="ECO:0007669"/>
    <property type="project" value="InterPro"/>
</dbReference>
<protein>
    <submittedName>
        <fullName evidence="7">Transcription antitermination factor NusB</fullName>
    </submittedName>
</protein>
<dbReference type="Pfam" id="PF01029">
    <property type="entry name" value="NusB"/>
    <property type="match status" value="1"/>
</dbReference>
<organism evidence="7 8">
    <name type="scientific">Candidatus Opimibacter skivensis</name>
    <dbReference type="NCBI Taxonomy" id="2982028"/>
    <lineage>
        <taxon>Bacteria</taxon>
        <taxon>Pseudomonadati</taxon>
        <taxon>Bacteroidota</taxon>
        <taxon>Saprospiria</taxon>
        <taxon>Saprospirales</taxon>
        <taxon>Saprospiraceae</taxon>
        <taxon>Candidatus Opimibacter</taxon>
    </lineage>
</organism>